<comment type="similarity">
    <text evidence="7">Belongs to the chloroperoxidase family.</text>
</comment>
<dbReference type="SUPFAM" id="SSF47571">
    <property type="entry name" value="Cloroperoxidase"/>
    <property type="match status" value="1"/>
</dbReference>
<evidence type="ECO:0000256" key="3">
    <source>
        <dbReference type="ARBA" id="ARBA00022617"/>
    </source>
</evidence>
<feature type="region of interest" description="Disordered" evidence="8">
    <location>
        <begin position="237"/>
        <end position="272"/>
    </location>
</feature>
<comment type="cofactor">
    <cofactor evidence="1">
        <name>heme b</name>
        <dbReference type="ChEBI" id="CHEBI:60344"/>
    </cofactor>
</comment>
<evidence type="ECO:0000256" key="8">
    <source>
        <dbReference type="SAM" id="MobiDB-lite"/>
    </source>
</evidence>
<evidence type="ECO:0000259" key="10">
    <source>
        <dbReference type="PROSITE" id="PS51405"/>
    </source>
</evidence>
<dbReference type="RefSeq" id="XP_056485365.1">
    <property type="nucleotide sequence ID" value="XM_056634745.1"/>
</dbReference>
<dbReference type="PANTHER" id="PTHR33577:SF7">
    <property type="entry name" value="HEME HALOPEROXIDASE FAMILY PROFILE DOMAIN-CONTAINING PROTEIN"/>
    <property type="match status" value="1"/>
</dbReference>
<dbReference type="Gene3D" id="1.10.489.10">
    <property type="entry name" value="Chloroperoxidase-like"/>
    <property type="match status" value="1"/>
</dbReference>
<dbReference type="InterPro" id="IPR036851">
    <property type="entry name" value="Chloroperoxidase-like_sf"/>
</dbReference>
<evidence type="ECO:0000256" key="2">
    <source>
        <dbReference type="ARBA" id="ARBA00022559"/>
    </source>
</evidence>
<keyword evidence="4" id="KW-0479">Metal-binding</keyword>
<gene>
    <name evidence="11" type="ORF">N7509_010108</name>
</gene>
<keyword evidence="6" id="KW-0408">Iron</keyword>
<dbReference type="EMBL" id="JAPZBU010000009">
    <property type="protein sequence ID" value="KAJ5387567.1"/>
    <property type="molecule type" value="Genomic_DNA"/>
</dbReference>
<dbReference type="GO" id="GO:0046872">
    <property type="term" value="F:metal ion binding"/>
    <property type="evidence" value="ECO:0007669"/>
    <property type="project" value="UniProtKB-KW"/>
</dbReference>
<comment type="caution">
    <text evidence="11">The sequence shown here is derived from an EMBL/GenBank/DDBJ whole genome shotgun (WGS) entry which is preliminary data.</text>
</comment>
<dbReference type="PROSITE" id="PS51405">
    <property type="entry name" value="HEME_HALOPEROXIDASE"/>
    <property type="match status" value="1"/>
</dbReference>
<reference evidence="11" key="1">
    <citation type="submission" date="2022-12" db="EMBL/GenBank/DDBJ databases">
        <authorList>
            <person name="Petersen C."/>
        </authorList>
    </citation>
    <scope>NUCLEOTIDE SEQUENCE</scope>
    <source>
        <strain evidence="11">IBT 29677</strain>
    </source>
</reference>
<feature type="domain" description="Heme haloperoxidase family profile" evidence="10">
    <location>
        <begin position="26"/>
        <end position="233"/>
    </location>
</feature>
<dbReference type="GO" id="GO:0004601">
    <property type="term" value="F:peroxidase activity"/>
    <property type="evidence" value="ECO:0007669"/>
    <property type="project" value="UniProtKB-KW"/>
</dbReference>
<feature type="compositionally biased region" description="Basic residues" evidence="8">
    <location>
        <begin position="261"/>
        <end position="272"/>
    </location>
</feature>
<dbReference type="Proteomes" id="UP001147747">
    <property type="component" value="Unassembled WGS sequence"/>
</dbReference>
<keyword evidence="2" id="KW-0575">Peroxidase</keyword>
<feature type="chain" id="PRO_5040840662" description="Heme haloperoxidase family profile domain-containing protein" evidence="9">
    <location>
        <begin position="19"/>
        <end position="272"/>
    </location>
</feature>
<dbReference type="InterPro" id="IPR000028">
    <property type="entry name" value="Chloroperoxidase"/>
</dbReference>
<reference evidence="11" key="2">
    <citation type="journal article" date="2023" name="IMA Fungus">
        <title>Comparative genomic study of the Penicillium genus elucidates a diverse pangenome and 15 lateral gene transfer events.</title>
        <authorList>
            <person name="Petersen C."/>
            <person name="Sorensen T."/>
            <person name="Nielsen M.R."/>
            <person name="Sondergaard T.E."/>
            <person name="Sorensen J.L."/>
            <person name="Fitzpatrick D.A."/>
            <person name="Frisvad J.C."/>
            <person name="Nielsen K.L."/>
        </authorList>
    </citation>
    <scope>NUCLEOTIDE SEQUENCE</scope>
    <source>
        <strain evidence="11">IBT 29677</strain>
    </source>
</reference>
<feature type="compositionally biased region" description="Low complexity" evidence="8">
    <location>
        <begin position="241"/>
        <end position="252"/>
    </location>
</feature>
<dbReference type="Pfam" id="PF01328">
    <property type="entry name" value="Peroxidase_2"/>
    <property type="match status" value="1"/>
</dbReference>
<sequence length="272" mass="30086">MKLQLFFAATVVLAKASALSPPANHPPVAWKPAGPNDARAPCPMLNTLANHGYLPHDGKDISEEQTITALGNVLNIDKEFATALFQNGVSANPEKNATTFSLSDLTRHNVVEHDASMSRQDFYFGNDHTFNKAAFDETRSYWKGSLIDIQSAANARQARIKSSKAMNPTFDIPETILSSSFGEAIFPIVVMGDKAAGTVQKIWVEYLFENERLPFELGWTKASDEISAADFSNMTKRIQEATESSESSQQTTDKACEDKRHIGRHARRQVKH</sequence>
<evidence type="ECO:0000256" key="4">
    <source>
        <dbReference type="ARBA" id="ARBA00022723"/>
    </source>
</evidence>
<evidence type="ECO:0000313" key="11">
    <source>
        <dbReference type="EMBL" id="KAJ5387567.1"/>
    </source>
</evidence>
<feature type="signal peptide" evidence="9">
    <location>
        <begin position="1"/>
        <end position="18"/>
    </location>
</feature>
<organism evidence="11 12">
    <name type="scientific">Penicillium cosmopolitanum</name>
    <dbReference type="NCBI Taxonomy" id="1131564"/>
    <lineage>
        <taxon>Eukaryota</taxon>
        <taxon>Fungi</taxon>
        <taxon>Dikarya</taxon>
        <taxon>Ascomycota</taxon>
        <taxon>Pezizomycotina</taxon>
        <taxon>Eurotiomycetes</taxon>
        <taxon>Eurotiomycetidae</taxon>
        <taxon>Eurotiales</taxon>
        <taxon>Aspergillaceae</taxon>
        <taxon>Penicillium</taxon>
    </lineage>
</organism>
<evidence type="ECO:0000256" key="7">
    <source>
        <dbReference type="ARBA" id="ARBA00025795"/>
    </source>
</evidence>
<dbReference type="PANTHER" id="PTHR33577">
    <property type="entry name" value="STERIGMATOCYSTIN BIOSYNTHESIS PEROXIDASE STCC-RELATED"/>
    <property type="match status" value="1"/>
</dbReference>
<evidence type="ECO:0000256" key="9">
    <source>
        <dbReference type="SAM" id="SignalP"/>
    </source>
</evidence>
<keyword evidence="9" id="KW-0732">Signal</keyword>
<protein>
    <recommendedName>
        <fullName evidence="10">Heme haloperoxidase family profile domain-containing protein</fullName>
    </recommendedName>
</protein>
<evidence type="ECO:0000313" key="12">
    <source>
        <dbReference type="Proteomes" id="UP001147747"/>
    </source>
</evidence>
<proteinExistence type="inferred from homology"/>
<evidence type="ECO:0000256" key="6">
    <source>
        <dbReference type="ARBA" id="ARBA00023004"/>
    </source>
</evidence>
<dbReference type="AlphaFoldDB" id="A0A9W9VQN4"/>
<accession>A0A9W9VQN4</accession>
<evidence type="ECO:0000256" key="1">
    <source>
        <dbReference type="ARBA" id="ARBA00001970"/>
    </source>
</evidence>
<keyword evidence="5" id="KW-0560">Oxidoreductase</keyword>
<keyword evidence="3" id="KW-0349">Heme</keyword>
<dbReference type="OrthoDB" id="407298at2759"/>
<evidence type="ECO:0000256" key="5">
    <source>
        <dbReference type="ARBA" id="ARBA00023002"/>
    </source>
</evidence>
<dbReference type="GeneID" id="81373725"/>
<name>A0A9W9VQN4_9EURO</name>
<keyword evidence="12" id="KW-1185">Reference proteome</keyword>